<dbReference type="PROSITE" id="PS00028">
    <property type="entry name" value="ZINC_FINGER_C2H2_1"/>
    <property type="match status" value="5"/>
</dbReference>
<dbReference type="GO" id="GO:0008270">
    <property type="term" value="F:zinc ion binding"/>
    <property type="evidence" value="ECO:0007669"/>
    <property type="project" value="UniProtKB-KW"/>
</dbReference>
<dbReference type="Proteomes" id="UP001608902">
    <property type="component" value="Unassembled WGS sequence"/>
</dbReference>
<dbReference type="FunFam" id="3.30.160.60:FF:000710">
    <property type="entry name" value="Zinc finger protein 768"/>
    <property type="match status" value="1"/>
</dbReference>
<dbReference type="EMBL" id="JBGFUD010001173">
    <property type="protein sequence ID" value="MFH4975877.1"/>
    <property type="molecule type" value="Genomic_DNA"/>
</dbReference>
<dbReference type="InterPro" id="IPR050636">
    <property type="entry name" value="C2H2-ZF_domain-containing"/>
</dbReference>
<evidence type="ECO:0000256" key="8">
    <source>
        <dbReference type="ARBA" id="ARBA00023163"/>
    </source>
</evidence>
<feature type="domain" description="C2H2-type" evidence="12">
    <location>
        <begin position="317"/>
        <end position="344"/>
    </location>
</feature>
<protein>
    <recommendedName>
        <fullName evidence="12">C2H2-type domain-containing protein</fullName>
    </recommendedName>
</protein>
<keyword evidence="6" id="KW-0862">Zinc</keyword>
<dbReference type="FunFam" id="3.30.160.60:FF:000060">
    <property type="entry name" value="zinc finger protein 436"/>
    <property type="match status" value="1"/>
</dbReference>
<evidence type="ECO:0000256" key="3">
    <source>
        <dbReference type="ARBA" id="ARBA00022723"/>
    </source>
</evidence>
<sequence length="528" mass="60383">MEPQEMLVFDNEPTLMDDLLENGEVDRYARSDVLEDADIKTTTSSQITVDSTIPSCRRTAVFVYEQSNTSTSLRSDQRTKCVPYDETFSDHERYFDFQPSVEDHVGGSSHGPCSHGNIGQSLAFEQLHSVDIDEIRNATNSVLTNEQSAANSEAHLSATSEESSELIFEGRLEPNDAYQRSSYVVSVSNSNMRSENIETSDAGLVQQDHSSYSMRENVPHEATTTHKSLEESTESSSVRKWTGTNPLRRFSVIIGKKKLNFQVTDARIERTYGVLKCDEELVDSREMRYTCFVCSRLFPTSAAVRDHSAKHSNMKRYRCSFCGRTFIHKQSLHFHERIHTGEKPFQCPICTKCFARATNYNVHMKLHASGRRYFCSCCGKWFRFEPEMLDHQQQCVAQLNGEIISTDRPLRYQCSYCSKMFHHRRDKNIHERTHTGERPYSCGYCGKGFTQSQALTIHIRTHTGEKPYSCCICPKTFRDSSALRKHEFMKHTFTREDHRYLGNGSQLSVPGDSNITSDNLQPLSPSYH</sequence>
<feature type="domain" description="C2H2-type" evidence="12">
    <location>
        <begin position="345"/>
        <end position="372"/>
    </location>
</feature>
<feature type="domain" description="C2H2-type" evidence="12">
    <location>
        <begin position="289"/>
        <end position="316"/>
    </location>
</feature>
<keyword evidence="3" id="KW-0479">Metal-binding</keyword>
<accession>A0ABD6EH43</accession>
<keyword evidence="8" id="KW-0804">Transcription</keyword>
<feature type="region of interest" description="Disordered" evidence="11">
    <location>
        <begin position="503"/>
        <end position="528"/>
    </location>
</feature>
<keyword evidence="9" id="KW-0539">Nucleus</keyword>
<evidence type="ECO:0000256" key="11">
    <source>
        <dbReference type="SAM" id="MobiDB-lite"/>
    </source>
</evidence>
<comment type="subcellular location">
    <subcellularLocation>
        <location evidence="1">Nucleus</location>
    </subcellularLocation>
</comment>
<keyword evidence="7" id="KW-0805">Transcription regulation</keyword>
<evidence type="ECO:0000256" key="1">
    <source>
        <dbReference type="ARBA" id="ARBA00004123"/>
    </source>
</evidence>
<evidence type="ECO:0000259" key="12">
    <source>
        <dbReference type="PROSITE" id="PS50157"/>
    </source>
</evidence>
<name>A0ABD6EH43_9BILA</name>
<dbReference type="PANTHER" id="PTHR47772">
    <property type="entry name" value="ZINC FINGER PROTEIN 200"/>
    <property type="match status" value="1"/>
</dbReference>
<feature type="domain" description="C2H2-type" evidence="12">
    <location>
        <begin position="468"/>
        <end position="496"/>
    </location>
</feature>
<evidence type="ECO:0000256" key="5">
    <source>
        <dbReference type="ARBA" id="ARBA00022771"/>
    </source>
</evidence>
<dbReference type="PANTHER" id="PTHR47772:SF15">
    <property type="entry name" value="REDUCED EXPRESSION 2-RELATED"/>
    <property type="match status" value="1"/>
</dbReference>
<evidence type="ECO:0000313" key="13">
    <source>
        <dbReference type="EMBL" id="MFH4975877.1"/>
    </source>
</evidence>
<evidence type="ECO:0000256" key="4">
    <source>
        <dbReference type="ARBA" id="ARBA00022737"/>
    </source>
</evidence>
<dbReference type="InterPro" id="IPR036236">
    <property type="entry name" value="Znf_C2H2_sf"/>
</dbReference>
<reference evidence="13 14" key="1">
    <citation type="submission" date="2024-08" db="EMBL/GenBank/DDBJ databases">
        <title>Gnathostoma spinigerum genome.</title>
        <authorList>
            <person name="Gonzalez-Bertolin B."/>
            <person name="Monzon S."/>
            <person name="Zaballos A."/>
            <person name="Jimenez P."/>
            <person name="Dekumyoy P."/>
            <person name="Varona S."/>
            <person name="Cuesta I."/>
            <person name="Sumanam S."/>
            <person name="Adisakwattana P."/>
            <person name="Gasser R.B."/>
            <person name="Hernandez-Gonzalez A."/>
            <person name="Young N.D."/>
            <person name="Perteguer M.J."/>
        </authorList>
    </citation>
    <scope>NUCLEOTIDE SEQUENCE [LARGE SCALE GENOMIC DNA]</scope>
    <source>
        <strain evidence="13">AL3</strain>
        <tissue evidence="13">Liver</tissue>
    </source>
</reference>
<dbReference type="FunFam" id="3.30.160.60:FF:000624">
    <property type="entry name" value="zinc finger protein 697"/>
    <property type="match status" value="1"/>
</dbReference>
<keyword evidence="14" id="KW-1185">Reference proteome</keyword>
<dbReference type="InterPro" id="IPR013087">
    <property type="entry name" value="Znf_C2H2_type"/>
</dbReference>
<feature type="compositionally biased region" description="Basic and acidic residues" evidence="11">
    <location>
        <begin position="217"/>
        <end position="230"/>
    </location>
</feature>
<comment type="similarity">
    <text evidence="2">Belongs to the krueppel C2H2-type zinc-finger protein family.</text>
</comment>
<evidence type="ECO:0000256" key="7">
    <source>
        <dbReference type="ARBA" id="ARBA00023015"/>
    </source>
</evidence>
<evidence type="ECO:0000256" key="9">
    <source>
        <dbReference type="ARBA" id="ARBA00023242"/>
    </source>
</evidence>
<gene>
    <name evidence="13" type="ORF">AB6A40_002586</name>
</gene>
<feature type="domain" description="C2H2-type" evidence="12">
    <location>
        <begin position="412"/>
        <end position="439"/>
    </location>
</feature>
<keyword evidence="5 10" id="KW-0863">Zinc-finger</keyword>
<dbReference type="Gene3D" id="3.30.160.60">
    <property type="entry name" value="Classic Zinc Finger"/>
    <property type="match status" value="5"/>
</dbReference>
<dbReference type="Pfam" id="PF00096">
    <property type="entry name" value="zf-C2H2"/>
    <property type="match status" value="3"/>
</dbReference>
<evidence type="ECO:0000256" key="6">
    <source>
        <dbReference type="ARBA" id="ARBA00022833"/>
    </source>
</evidence>
<evidence type="ECO:0000256" key="2">
    <source>
        <dbReference type="ARBA" id="ARBA00006991"/>
    </source>
</evidence>
<organism evidence="13 14">
    <name type="scientific">Gnathostoma spinigerum</name>
    <dbReference type="NCBI Taxonomy" id="75299"/>
    <lineage>
        <taxon>Eukaryota</taxon>
        <taxon>Metazoa</taxon>
        <taxon>Ecdysozoa</taxon>
        <taxon>Nematoda</taxon>
        <taxon>Chromadorea</taxon>
        <taxon>Rhabditida</taxon>
        <taxon>Spirurina</taxon>
        <taxon>Gnathostomatomorpha</taxon>
        <taxon>Gnathostomatoidea</taxon>
        <taxon>Gnathostomatidae</taxon>
        <taxon>Gnathostoma</taxon>
    </lineage>
</organism>
<dbReference type="PROSITE" id="PS50157">
    <property type="entry name" value="ZINC_FINGER_C2H2_2"/>
    <property type="match status" value="6"/>
</dbReference>
<dbReference type="FunFam" id="3.30.160.60:FF:000110">
    <property type="entry name" value="Zinc finger protein-like"/>
    <property type="match status" value="1"/>
</dbReference>
<feature type="domain" description="C2H2-type" evidence="12">
    <location>
        <begin position="440"/>
        <end position="467"/>
    </location>
</feature>
<evidence type="ECO:0000256" key="10">
    <source>
        <dbReference type="PROSITE-ProRule" id="PRU00042"/>
    </source>
</evidence>
<evidence type="ECO:0000313" key="14">
    <source>
        <dbReference type="Proteomes" id="UP001608902"/>
    </source>
</evidence>
<dbReference type="AlphaFoldDB" id="A0ABD6EH43"/>
<feature type="region of interest" description="Disordered" evidence="11">
    <location>
        <begin position="211"/>
        <end position="237"/>
    </location>
</feature>
<proteinExistence type="inferred from homology"/>
<comment type="caution">
    <text evidence="13">The sequence shown here is derived from an EMBL/GenBank/DDBJ whole genome shotgun (WGS) entry which is preliminary data.</text>
</comment>
<keyword evidence="4" id="KW-0677">Repeat</keyword>
<dbReference type="GO" id="GO:0005634">
    <property type="term" value="C:nucleus"/>
    <property type="evidence" value="ECO:0007669"/>
    <property type="project" value="UniProtKB-SubCell"/>
</dbReference>
<dbReference type="SMART" id="SM00355">
    <property type="entry name" value="ZnF_C2H2"/>
    <property type="match status" value="7"/>
</dbReference>
<dbReference type="SUPFAM" id="SSF57667">
    <property type="entry name" value="beta-beta-alpha zinc fingers"/>
    <property type="match status" value="4"/>
</dbReference>